<feature type="compositionally biased region" description="Pro residues" evidence="2">
    <location>
        <begin position="312"/>
        <end position="324"/>
    </location>
</feature>
<dbReference type="Gene3D" id="3.30.420.10">
    <property type="entry name" value="Ribonuclease H-like superfamily/Ribonuclease H"/>
    <property type="match status" value="1"/>
</dbReference>
<dbReference type="Proteomes" id="UP000239649">
    <property type="component" value="Unassembled WGS sequence"/>
</dbReference>
<dbReference type="InterPro" id="IPR057670">
    <property type="entry name" value="SH3_retrovirus"/>
</dbReference>
<evidence type="ECO:0000313" key="7">
    <source>
        <dbReference type="Proteomes" id="UP000239649"/>
    </source>
</evidence>
<evidence type="ECO:0000313" key="6">
    <source>
        <dbReference type="EMBL" id="PSC67010.1"/>
    </source>
</evidence>
<evidence type="ECO:0000256" key="2">
    <source>
        <dbReference type="SAM" id="MobiDB-lite"/>
    </source>
</evidence>
<dbReference type="GO" id="GO:0004190">
    <property type="term" value="F:aspartic-type endopeptidase activity"/>
    <property type="evidence" value="ECO:0007669"/>
    <property type="project" value="UniProtKB-KW"/>
</dbReference>
<dbReference type="InterPro" id="IPR013103">
    <property type="entry name" value="RVT_2"/>
</dbReference>
<gene>
    <name evidence="6" type="ORF">C2E20_9340</name>
</gene>
<dbReference type="InterPro" id="IPR054722">
    <property type="entry name" value="PolX-like_BBD"/>
</dbReference>
<dbReference type="InterPro" id="IPR036397">
    <property type="entry name" value="RNaseH_sf"/>
</dbReference>
<evidence type="ECO:0000259" key="4">
    <source>
        <dbReference type="Pfam" id="PF22936"/>
    </source>
</evidence>
<dbReference type="Pfam" id="PF07727">
    <property type="entry name" value="RVT_2"/>
    <property type="match status" value="1"/>
</dbReference>
<feature type="domain" description="Retroviral polymerase SH3-like" evidence="5">
    <location>
        <begin position="217"/>
        <end position="276"/>
    </location>
</feature>
<feature type="domain" description="Reverse transcriptase Ty1/copia-type" evidence="3">
    <location>
        <begin position="327"/>
        <end position="560"/>
    </location>
</feature>
<reference evidence="6 7" key="1">
    <citation type="journal article" date="2018" name="Plant J.">
        <title>Genome sequences of Chlorella sorokiniana UTEX 1602 and Micractinium conductrix SAG 241.80: implications to maltose excretion by a green alga.</title>
        <authorList>
            <person name="Arriola M.B."/>
            <person name="Velmurugan N."/>
            <person name="Zhang Y."/>
            <person name="Plunkett M.H."/>
            <person name="Hondzo H."/>
            <person name="Barney B.M."/>
        </authorList>
    </citation>
    <scope>NUCLEOTIDE SEQUENCE [LARGE SCALE GENOMIC DNA]</scope>
    <source>
        <strain evidence="6 7">SAG 241.80</strain>
    </source>
</reference>
<dbReference type="OrthoDB" id="414945at2759"/>
<dbReference type="GO" id="GO:0003676">
    <property type="term" value="F:nucleic acid binding"/>
    <property type="evidence" value="ECO:0007669"/>
    <property type="project" value="InterPro"/>
</dbReference>
<dbReference type="InterPro" id="IPR012337">
    <property type="entry name" value="RNaseH-like_sf"/>
</dbReference>
<dbReference type="AlphaFoldDB" id="A0A2P6UYU4"/>
<keyword evidence="1" id="KW-0645">Protease</keyword>
<name>A0A2P6UYU4_9CHLO</name>
<evidence type="ECO:0000259" key="5">
    <source>
        <dbReference type="Pfam" id="PF25597"/>
    </source>
</evidence>
<dbReference type="PANTHER" id="PTHR11439">
    <property type="entry name" value="GAG-POL-RELATED RETROTRANSPOSON"/>
    <property type="match status" value="1"/>
</dbReference>
<evidence type="ECO:0000259" key="3">
    <source>
        <dbReference type="Pfam" id="PF07727"/>
    </source>
</evidence>
<proteinExistence type="predicted"/>
<dbReference type="PANTHER" id="PTHR11439:SF483">
    <property type="entry name" value="PEPTIDE SYNTHASE GLIP-LIKE, PUTATIVE (AFU_ORTHOLOGUE AFUA_3G12920)-RELATED"/>
    <property type="match status" value="1"/>
</dbReference>
<dbReference type="CDD" id="cd09272">
    <property type="entry name" value="RNase_HI_RT_Ty1"/>
    <property type="match status" value="1"/>
</dbReference>
<sequence>MTPLKSALTNLRPPPDNLTVTFGNGAQAEPTAVGDIHLELAPGRIATITDVLYLPTAAESLFSVSYAAQKGYTFSFGADGCTIYRHSTTVATAPATANNIYYLEMPDMVTGIRVTAAEFKTAGANALCEPCTLGKQHRLPFNTSTSATKAPLELLHTDLCGPLPVASAGGSLYFNTILDDFTGMSFVIPLRHKDKTPFELFYGTKPDVSHLRIFGATVFAHTPSALRTKLDPVSQPGRLIGYAANRKGYKILLNSGAIITSRDVTFDESKPPKPTSPTSHKPPSQPETSQPEPVPFAFDSDTEDVGAAADAQPPPEDAPPPSPPLAQRRQPIPAKWVYKIKRDSNGNIERYKARLVVQGFRQREGIDYDEVFAPVSKYSTLRTVLSTAAAQDLDLHQLDIKTAFLNGTIDEEVYVSPPPGYTLGKPTLCCKLNKALYGLKQAPRAWYQTLKAELAKLGFTASQADAGLFISTDPSKPAYLLTYVDDILIVTPKTTSSAAIKQKLMAAFEARDLGNATFFLGMDLIRDRTAKTIKLAQSRNIKDLLSKYGMDDAKTASTPANASIKLTKQGTPLDTQTHSYSALVGSLMYLSICTRPDIAQAVGALARHMANPTTDHWTAAKTVLRYLTGTPDIGITFGAGPPGLQVFCDADHAGDIDTRRSTTGYAFIFNGGAISWASRLQPTVAASTTEADQTALKLLKNPIVSNRSKHIDVVHHFARERVARNEVTFEYISTESMVADALTKPVPATKFNFCRAGMGLS</sequence>
<feature type="region of interest" description="Disordered" evidence="2">
    <location>
        <begin position="263"/>
        <end position="330"/>
    </location>
</feature>
<accession>A0A2P6UYU4</accession>
<protein>
    <submittedName>
        <fullName evidence="6">Gag-Pol poly</fullName>
    </submittedName>
</protein>
<dbReference type="SUPFAM" id="SSF53098">
    <property type="entry name" value="Ribonuclease H-like"/>
    <property type="match status" value="1"/>
</dbReference>
<keyword evidence="7" id="KW-1185">Reference proteome</keyword>
<dbReference type="Pfam" id="PF22936">
    <property type="entry name" value="Pol_BBD"/>
    <property type="match status" value="1"/>
</dbReference>
<dbReference type="Pfam" id="PF25597">
    <property type="entry name" value="SH3_retrovirus"/>
    <property type="match status" value="1"/>
</dbReference>
<dbReference type="SUPFAM" id="SSF56672">
    <property type="entry name" value="DNA/RNA polymerases"/>
    <property type="match status" value="1"/>
</dbReference>
<feature type="domain" description="Retrovirus-related Pol polyprotein from transposon TNT 1-94-like beta-barrel" evidence="4">
    <location>
        <begin position="1"/>
        <end position="72"/>
    </location>
</feature>
<keyword evidence="1" id="KW-0064">Aspartyl protease</keyword>
<evidence type="ECO:0000256" key="1">
    <source>
        <dbReference type="ARBA" id="ARBA00022750"/>
    </source>
</evidence>
<keyword evidence="1" id="KW-0378">Hydrolase</keyword>
<feature type="compositionally biased region" description="Low complexity" evidence="2">
    <location>
        <begin position="276"/>
        <end position="291"/>
    </location>
</feature>
<dbReference type="InterPro" id="IPR043502">
    <property type="entry name" value="DNA/RNA_pol_sf"/>
</dbReference>
<dbReference type="STRING" id="554055.A0A2P6UYU4"/>
<comment type="caution">
    <text evidence="6">The sequence shown here is derived from an EMBL/GenBank/DDBJ whole genome shotgun (WGS) entry which is preliminary data.</text>
</comment>
<organism evidence="6 7">
    <name type="scientific">Micractinium conductrix</name>
    <dbReference type="NCBI Taxonomy" id="554055"/>
    <lineage>
        <taxon>Eukaryota</taxon>
        <taxon>Viridiplantae</taxon>
        <taxon>Chlorophyta</taxon>
        <taxon>core chlorophytes</taxon>
        <taxon>Trebouxiophyceae</taxon>
        <taxon>Chlorellales</taxon>
        <taxon>Chlorellaceae</taxon>
        <taxon>Chlorella clade</taxon>
        <taxon>Micractinium</taxon>
    </lineage>
</organism>
<dbReference type="EMBL" id="LHPF02000242">
    <property type="protein sequence ID" value="PSC67010.1"/>
    <property type="molecule type" value="Genomic_DNA"/>
</dbReference>